<comment type="caution">
    <text evidence="2">The sequence shown here is derived from an EMBL/GenBank/DDBJ whole genome shotgun (WGS) entry which is preliminary data.</text>
</comment>
<organism evidence="2 3">
    <name type="scientific">Pseudonocardia yuanmonensis</name>
    <dbReference type="NCBI Taxonomy" id="1095914"/>
    <lineage>
        <taxon>Bacteria</taxon>
        <taxon>Bacillati</taxon>
        <taxon>Actinomycetota</taxon>
        <taxon>Actinomycetes</taxon>
        <taxon>Pseudonocardiales</taxon>
        <taxon>Pseudonocardiaceae</taxon>
        <taxon>Pseudonocardia</taxon>
    </lineage>
</organism>
<feature type="compositionally biased region" description="Polar residues" evidence="1">
    <location>
        <begin position="24"/>
        <end position="43"/>
    </location>
</feature>
<name>A0ABP8XL64_9PSEU</name>
<evidence type="ECO:0000256" key="1">
    <source>
        <dbReference type="SAM" id="MobiDB-lite"/>
    </source>
</evidence>
<dbReference type="Proteomes" id="UP001500325">
    <property type="component" value="Unassembled WGS sequence"/>
</dbReference>
<dbReference type="EMBL" id="BAABIC010000025">
    <property type="protein sequence ID" value="GAA4708152.1"/>
    <property type="molecule type" value="Genomic_DNA"/>
</dbReference>
<gene>
    <name evidence="2" type="ORF">GCM10023215_56730</name>
</gene>
<protein>
    <submittedName>
        <fullName evidence="2">Uncharacterized protein</fullName>
    </submittedName>
</protein>
<accession>A0ABP8XL64</accession>
<proteinExistence type="predicted"/>
<evidence type="ECO:0000313" key="2">
    <source>
        <dbReference type="EMBL" id="GAA4708152.1"/>
    </source>
</evidence>
<evidence type="ECO:0000313" key="3">
    <source>
        <dbReference type="Proteomes" id="UP001500325"/>
    </source>
</evidence>
<feature type="region of interest" description="Disordered" evidence="1">
    <location>
        <begin position="1"/>
        <end position="65"/>
    </location>
</feature>
<keyword evidence="3" id="KW-1185">Reference proteome</keyword>
<sequence>MIREDSRTLHAAAPALRLDRGTAGQRSYPHSASAPSYTASMTRSTDDSEYTAGNRNDESTGAARA</sequence>
<reference evidence="3" key="1">
    <citation type="journal article" date="2019" name="Int. J. Syst. Evol. Microbiol.">
        <title>The Global Catalogue of Microorganisms (GCM) 10K type strain sequencing project: providing services to taxonomists for standard genome sequencing and annotation.</title>
        <authorList>
            <consortium name="The Broad Institute Genomics Platform"/>
            <consortium name="The Broad Institute Genome Sequencing Center for Infectious Disease"/>
            <person name="Wu L."/>
            <person name="Ma J."/>
        </authorList>
    </citation>
    <scope>NUCLEOTIDE SEQUENCE [LARGE SCALE GENOMIC DNA]</scope>
    <source>
        <strain evidence="3">JCM 18055</strain>
    </source>
</reference>